<dbReference type="Gramene" id="mRNA:HanXRQr2_Chr16g0723291">
    <property type="protein sequence ID" value="mRNA:HanXRQr2_Chr16g0723291"/>
    <property type="gene ID" value="HanXRQr2_Chr16g0723291"/>
</dbReference>
<dbReference type="AlphaFoldDB" id="A0A9K3DNH7"/>
<sequence length="73" mass="8772">MCLDRPYLRFHGFFTKDKLLQLANPTTNLLSDSQVQDLQNPLLQNRALDGVIWVLRRCFQHRLNVHWFKIKSY</sequence>
<protein>
    <submittedName>
        <fullName evidence="1">Uncharacterized protein</fullName>
    </submittedName>
</protein>
<dbReference type="Proteomes" id="UP000215914">
    <property type="component" value="Unassembled WGS sequence"/>
</dbReference>
<keyword evidence="2" id="KW-1185">Reference proteome</keyword>
<gene>
    <name evidence="1" type="ORF">HanXRQr2_Chr16g0723291</name>
</gene>
<proteinExistence type="predicted"/>
<name>A0A9K3DNH7_HELAN</name>
<reference evidence="1" key="1">
    <citation type="journal article" date="2017" name="Nature">
        <title>The sunflower genome provides insights into oil metabolism, flowering and Asterid evolution.</title>
        <authorList>
            <person name="Badouin H."/>
            <person name="Gouzy J."/>
            <person name="Grassa C.J."/>
            <person name="Murat F."/>
            <person name="Staton S.E."/>
            <person name="Cottret L."/>
            <person name="Lelandais-Briere C."/>
            <person name="Owens G.L."/>
            <person name="Carrere S."/>
            <person name="Mayjonade B."/>
            <person name="Legrand L."/>
            <person name="Gill N."/>
            <person name="Kane N.C."/>
            <person name="Bowers J.E."/>
            <person name="Hubner S."/>
            <person name="Bellec A."/>
            <person name="Berard A."/>
            <person name="Berges H."/>
            <person name="Blanchet N."/>
            <person name="Boniface M.C."/>
            <person name="Brunel D."/>
            <person name="Catrice O."/>
            <person name="Chaidir N."/>
            <person name="Claudel C."/>
            <person name="Donnadieu C."/>
            <person name="Faraut T."/>
            <person name="Fievet G."/>
            <person name="Helmstetter N."/>
            <person name="King M."/>
            <person name="Knapp S.J."/>
            <person name="Lai Z."/>
            <person name="Le Paslier M.C."/>
            <person name="Lippi Y."/>
            <person name="Lorenzon L."/>
            <person name="Mandel J.R."/>
            <person name="Marage G."/>
            <person name="Marchand G."/>
            <person name="Marquand E."/>
            <person name="Bret-Mestries E."/>
            <person name="Morien E."/>
            <person name="Nambeesan S."/>
            <person name="Nguyen T."/>
            <person name="Pegot-Espagnet P."/>
            <person name="Pouilly N."/>
            <person name="Raftis F."/>
            <person name="Sallet E."/>
            <person name="Schiex T."/>
            <person name="Thomas J."/>
            <person name="Vandecasteele C."/>
            <person name="Vares D."/>
            <person name="Vear F."/>
            <person name="Vautrin S."/>
            <person name="Crespi M."/>
            <person name="Mangin B."/>
            <person name="Burke J.M."/>
            <person name="Salse J."/>
            <person name="Munos S."/>
            <person name="Vincourt P."/>
            <person name="Rieseberg L.H."/>
            <person name="Langlade N.B."/>
        </authorList>
    </citation>
    <scope>NUCLEOTIDE SEQUENCE</scope>
    <source>
        <tissue evidence="1">Leaves</tissue>
    </source>
</reference>
<evidence type="ECO:0000313" key="2">
    <source>
        <dbReference type="Proteomes" id="UP000215914"/>
    </source>
</evidence>
<dbReference type="EMBL" id="MNCJ02000331">
    <property type="protein sequence ID" value="KAF5757909.1"/>
    <property type="molecule type" value="Genomic_DNA"/>
</dbReference>
<organism evidence="1 2">
    <name type="scientific">Helianthus annuus</name>
    <name type="common">Common sunflower</name>
    <dbReference type="NCBI Taxonomy" id="4232"/>
    <lineage>
        <taxon>Eukaryota</taxon>
        <taxon>Viridiplantae</taxon>
        <taxon>Streptophyta</taxon>
        <taxon>Embryophyta</taxon>
        <taxon>Tracheophyta</taxon>
        <taxon>Spermatophyta</taxon>
        <taxon>Magnoliopsida</taxon>
        <taxon>eudicotyledons</taxon>
        <taxon>Gunneridae</taxon>
        <taxon>Pentapetalae</taxon>
        <taxon>asterids</taxon>
        <taxon>campanulids</taxon>
        <taxon>Asterales</taxon>
        <taxon>Asteraceae</taxon>
        <taxon>Asteroideae</taxon>
        <taxon>Heliantheae alliance</taxon>
        <taxon>Heliantheae</taxon>
        <taxon>Helianthus</taxon>
    </lineage>
</organism>
<accession>A0A9K3DNH7</accession>
<comment type="caution">
    <text evidence="1">The sequence shown here is derived from an EMBL/GenBank/DDBJ whole genome shotgun (WGS) entry which is preliminary data.</text>
</comment>
<evidence type="ECO:0000313" key="1">
    <source>
        <dbReference type="EMBL" id="KAF5757909.1"/>
    </source>
</evidence>
<reference evidence="1" key="2">
    <citation type="submission" date="2020-06" db="EMBL/GenBank/DDBJ databases">
        <title>Helianthus annuus Genome sequencing and assembly Release 2.</title>
        <authorList>
            <person name="Gouzy J."/>
            <person name="Langlade N."/>
            <person name="Munos S."/>
        </authorList>
    </citation>
    <scope>NUCLEOTIDE SEQUENCE</scope>
    <source>
        <tissue evidence="1">Leaves</tissue>
    </source>
</reference>